<accession>A0A6V7X6S0</accession>
<evidence type="ECO:0000313" key="2">
    <source>
        <dbReference type="EMBL" id="CAD2194984.1"/>
    </source>
</evidence>
<proteinExistence type="predicted"/>
<name>A0A6V7X6S0_MELEN</name>
<evidence type="ECO:0000256" key="1">
    <source>
        <dbReference type="SAM" id="MobiDB-lite"/>
    </source>
</evidence>
<protein>
    <submittedName>
        <fullName evidence="2">Uncharacterized protein</fullName>
    </submittedName>
</protein>
<dbReference type="AlphaFoldDB" id="A0A6V7X6S0"/>
<gene>
    <name evidence="2" type="ORF">MENT_LOCUS48045</name>
</gene>
<evidence type="ECO:0000313" key="3">
    <source>
        <dbReference type="Proteomes" id="UP000580250"/>
    </source>
</evidence>
<dbReference type="EMBL" id="CAJEWN010001167">
    <property type="protein sequence ID" value="CAD2194984.1"/>
    <property type="molecule type" value="Genomic_DNA"/>
</dbReference>
<feature type="compositionally biased region" description="Polar residues" evidence="1">
    <location>
        <begin position="115"/>
        <end position="133"/>
    </location>
</feature>
<sequence length="261" mass="30010">MSDPAMDYKKEKITKLLYSKFNEGKGEALAADEVCYAFDQDVMYEEKVRNQYYKKFKKRKMTCDNDQTGEHKKRKSAKKQKVNKPVNFGHAIQDGSGNYSKEEVSNSTNEHREFNSVSSHTSSNKNAETNQETNIPANFFEGLEDYLKSIDKVNAEPNDSIPESEFSTDSIWNELSSMTNIASENNAISDSESTTNVKSKDNIKGNMEPNEMGEHNLNFDWNTDEPQNLGKFYFYLLKWPVFSDSIKLDKIYSFLTCYTIL</sequence>
<reference evidence="2 3" key="1">
    <citation type="submission" date="2020-08" db="EMBL/GenBank/DDBJ databases">
        <authorList>
            <person name="Koutsovoulos G."/>
            <person name="Danchin GJ E."/>
        </authorList>
    </citation>
    <scope>NUCLEOTIDE SEQUENCE [LARGE SCALE GENOMIC DNA]</scope>
</reference>
<dbReference type="Proteomes" id="UP000580250">
    <property type="component" value="Unassembled WGS sequence"/>
</dbReference>
<feature type="compositionally biased region" description="Basic and acidic residues" evidence="1">
    <location>
        <begin position="100"/>
        <end position="114"/>
    </location>
</feature>
<comment type="caution">
    <text evidence="2">The sequence shown here is derived from an EMBL/GenBank/DDBJ whole genome shotgun (WGS) entry which is preliminary data.</text>
</comment>
<organism evidence="2 3">
    <name type="scientific">Meloidogyne enterolobii</name>
    <name type="common">Root-knot nematode worm</name>
    <name type="synonym">Meloidogyne mayaguensis</name>
    <dbReference type="NCBI Taxonomy" id="390850"/>
    <lineage>
        <taxon>Eukaryota</taxon>
        <taxon>Metazoa</taxon>
        <taxon>Ecdysozoa</taxon>
        <taxon>Nematoda</taxon>
        <taxon>Chromadorea</taxon>
        <taxon>Rhabditida</taxon>
        <taxon>Tylenchina</taxon>
        <taxon>Tylenchomorpha</taxon>
        <taxon>Tylenchoidea</taxon>
        <taxon>Meloidogynidae</taxon>
        <taxon>Meloidogyninae</taxon>
        <taxon>Meloidogyne</taxon>
    </lineage>
</organism>
<feature type="region of interest" description="Disordered" evidence="1">
    <location>
        <begin position="88"/>
        <end position="133"/>
    </location>
</feature>